<dbReference type="AlphaFoldDB" id="A0A238VMU4"/>
<keyword evidence="3" id="KW-1185">Reference proteome</keyword>
<dbReference type="GO" id="GO:0003677">
    <property type="term" value="F:DNA binding"/>
    <property type="evidence" value="ECO:0007669"/>
    <property type="project" value="UniProtKB-KW"/>
</dbReference>
<dbReference type="Proteomes" id="UP000198417">
    <property type="component" value="Unassembled WGS sequence"/>
</dbReference>
<accession>A0A238VMU4</accession>
<feature type="region of interest" description="Disordered" evidence="1">
    <location>
        <begin position="142"/>
        <end position="193"/>
    </location>
</feature>
<organism evidence="2 3">
    <name type="scientific">Puniceibacterium sediminis</name>
    <dbReference type="NCBI Taxonomy" id="1608407"/>
    <lineage>
        <taxon>Bacteria</taxon>
        <taxon>Pseudomonadati</taxon>
        <taxon>Pseudomonadota</taxon>
        <taxon>Alphaproteobacteria</taxon>
        <taxon>Rhodobacterales</taxon>
        <taxon>Paracoccaceae</taxon>
        <taxon>Puniceibacterium</taxon>
    </lineage>
</organism>
<keyword evidence="2" id="KW-0238">DNA-binding</keyword>
<evidence type="ECO:0000256" key="1">
    <source>
        <dbReference type="SAM" id="MobiDB-lite"/>
    </source>
</evidence>
<reference evidence="2 3" key="1">
    <citation type="submission" date="2017-06" db="EMBL/GenBank/DDBJ databases">
        <authorList>
            <person name="Kim H.J."/>
            <person name="Triplett B.A."/>
        </authorList>
    </citation>
    <scope>NUCLEOTIDE SEQUENCE [LARGE SCALE GENOMIC DNA]</scope>
    <source>
        <strain evidence="2 3">DSM 29052</strain>
    </source>
</reference>
<protein>
    <submittedName>
        <fullName evidence="2">Replication region DNA-binding N-term</fullName>
    </submittedName>
</protein>
<name>A0A238VMU4_9RHOB</name>
<gene>
    <name evidence="2" type="ORF">SAMN06265370_102342</name>
</gene>
<proteinExistence type="predicted"/>
<evidence type="ECO:0000313" key="2">
    <source>
        <dbReference type="EMBL" id="SNR35063.1"/>
    </source>
</evidence>
<sequence length="193" mass="21463">MAAIHTQAEIIRSGEALALELGDDPRPWQIFEKLGKQGKFDRVKKIWEQHRAEQNDAPSHSEIVLPDDAEARIDAGLQALRASMQQLIARLIATQQEEWHRNLSLQQRDHQSEMEKLRGEKANLIQLVDELEKTIIELETKLARAEQPKPAAKPKGQPAARKSPNRAPAKTRQAPPPTASAKKGAPASSTTTD</sequence>
<dbReference type="EMBL" id="FZNN01000002">
    <property type="protein sequence ID" value="SNR35063.1"/>
    <property type="molecule type" value="Genomic_DNA"/>
</dbReference>
<feature type="compositionally biased region" description="Low complexity" evidence="1">
    <location>
        <begin position="148"/>
        <end position="162"/>
    </location>
</feature>
<evidence type="ECO:0000313" key="3">
    <source>
        <dbReference type="Proteomes" id="UP000198417"/>
    </source>
</evidence>